<keyword evidence="3" id="KW-1185">Reference proteome</keyword>
<feature type="region of interest" description="Disordered" evidence="1">
    <location>
        <begin position="1"/>
        <end position="60"/>
    </location>
</feature>
<dbReference type="STRING" id="47428.A0A284RTD6"/>
<dbReference type="Proteomes" id="UP000219338">
    <property type="component" value="Unassembled WGS sequence"/>
</dbReference>
<dbReference type="OMA" id="APKTHIG"/>
<accession>A0A284RTD6</accession>
<dbReference type="OrthoDB" id="3153758at2759"/>
<evidence type="ECO:0000313" key="2">
    <source>
        <dbReference type="EMBL" id="SJL11982.1"/>
    </source>
</evidence>
<evidence type="ECO:0000313" key="3">
    <source>
        <dbReference type="Proteomes" id="UP000219338"/>
    </source>
</evidence>
<dbReference type="AlphaFoldDB" id="A0A284RTD6"/>
<reference evidence="3" key="1">
    <citation type="journal article" date="2017" name="Nat. Ecol. Evol.">
        <title>Genome expansion and lineage-specific genetic innovations in the forest pathogenic fungi Armillaria.</title>
        <authorList>
            <person name="Sipos G."/>
            <person name="Prasanna A.N."/>
            <person name="Walter M.C."/>
            <person name="O'Connor E."/>
            <person name="Balint B."/>
            <person name="Krizsan K."/>
            <person name="Kiss B."/>
            <person name="Hess J."/>
            <person name="Varga T."/>
            <person name="Slot J."/>
            <person name="Riley R."/>
            <person name="Boka B."/>
            <person name="Rigling D."/>
            <person name="Barry K."/>
            <person name="Lee J."/>
            <person name="Mihaltcheva S."/>
            <person name="LaButti K."/>
            <person name="Lipzen A."/>
            <person name="Waldron R."/>
            <person name="Moloney N.M."/>
            <person name="Sperisen C."/>
            <person name="Kredics L."/>
            <person name="Vagvoelgyi C."/>
            <person name="Patrignani A."/>
            <person name="Fitzpatrick D."/>
            <person name="Nagy I."/>
            <person name="Doyle S."/>
            <person name="Anderson J.B."/>
            <person name="Grigoriev I.V."/>
            <person name="Gueldener U."/>
            <person name="Muensterkoetter M."/>
            <person name="Nagy L.G."/>
        </authorList>
    </citation>
    <scope>NUCLEOTIDE SEQUENCE [LARGE SCALE GENOMIC DNA]</scope>
    <source>
        <strain evidence="3">C18/9</strain>
    </source>
</reference>
<gene>
    <name evidence="2" type="ORF">ARMOST_15396</name>
</gene>
<feature type="compositionally biased region" description="Polar residues" evidence="1">
    <location>
        <begin position="47"/>
        <end position="60"/>
    </location>
</feature>
<proteinExistence type="predicted"/>
<name>A0A284RTD6_ARMOS</name>
<sequence>MTDSKSQPPPRNSNTISSSSRLAPPPPYSEDIERGVNEISPLYPTNPAEQSPNTRSLSAYQSTSTSSSCKTLRTILVFSILAIVFTLYLHERTKSQFILDSLTWTELTPSNRCLRYSTREYSTLLRGVPSDEDGLKWCKMKEITIHRIEFKNPAHCTIGVDKSGTTRVYGHWIVKSNEPRCMTMWEDFRDKAHISLFSLGCAAKGSKYRRIEAQMGNYQPLWDNWREMRSTTPADYEGHHFDRPDNCERSFFGGVTGVWFLKDGSC</sequence>
<organism evidence="2 3">
    <name type="scientific">Armillaria ostoyae</name>
    <name type="common">Armillaria root rot fungus</name>
    <dbReference type="NCBI Taxonomy" id="47428"/>
    <lineage>
        <taxon>Eukaryota</taxon>
        <taxon>Fungi</taxon>
        <taxon>Dikarya</taxon>
        <taxon>Basidiomycota</taxon>
        <taxon>Agaricomycotina</taxon>
        <taxon>Agaricomycetes</taxon>
        <taxon>Agaricomycetidae</taxon>
        <taxon>Agaricales</taxon>
        <taxon>Marasmiineae</taxon>
        <taxon>Physalacriaceae</taxon>
        <taxon>Armillaria</taxon>
    </lineage>
</organism>
<protein>
    <submittedName>
        <fullName evidence="2">Uncharacterized protein</fullName>
    </submittedName>
</protein>
<dbReference type="EMBL" id="FUEG01000015">
    <property type="protein sequence ID" value="SJL11982.1"/>
    <property type="molecule type" value="Genomic_DNA"/>
</dbReference>
<evidence type="ECO:0000256" key="1">
    <source>
        <dbReference type="SAM" id="MobiDB-lite"/>
    </source>
</evidence>
<feature type="compositionally biased region" description="Polar residues" evidence="1">
    <location>
        <begin position="1"/>
        <end position="21"/>
    </location>
</feature>